<dbReference type="OrthoDB" id="696337at2759"/>
<gene>
    <name evidence="1" type="ORF">Cgig2_016678</name>
</gene>
<dbReference type="Proteomes" id="UP001153076">
    <property type="component" value="Unassembled WGS sequence"/>
</dbReference>
<accession>A0A9Q1QRQ5</accession>
<proteinExistence type="predicted"/>
<dbReference type="PANTHER" id="PTHR33265:SF26">
    <property type="entry name" value="OS06G0554600 PROTEIN"/>
    <property type="match status" value="1"/>
</dbReference>
<protein>
    <submittedName>
        <fullName evidence="1">Uncharacterized protein</fullName>
    </submittedName>
</protein>
<comment type="caution">
    <text evidence="1">The sequence shown here is derived from an EMBL/GenBank/DDBJ whole genome shotgun (WGS) entry which is preliminary data.</text>
</comment>
<dbReference type="EMBL" id="JAKOGI010000006">
    <property type="protein sequence ID" value="KAJ8452097.1"/>
    <property type="molecule type" value="Genomic_DNA"/>
</dbReference>
<evidence type="ECO:0000313" key="1">
    <source>
        <dbReference type="EMBL" id="KAJ8452097.1"/>
    </source>
</evidence>
<organism evidence="1 2">
    <name type="scientific">Carnegiea gigantea</name>
    <dbReference type="NCBI Taxonomy" id="171969"/>
    <lineage>
        <taxon>Eukaryota</taxon>
        <taxon>Viridiplantae</taxon>
        <taxon>Streptophyta</taxon>
        <taxon>Embryophyta</taxon>
        <taxon>Tracheophyta</taxon>
        <taxon>Spermatophyta</taxon>
        <taxon>Magnoliopsida</taxon>
        <taxon>eudicotyledons</taxon>
        <taxon>Gunneridae</taxon>
        <taxon>Pentapetalae</taxon>
        <taxon>Caryophyllales</taxon>
        <taxon>Cactineae</taxon>
        <taxon>Cactaceae</taxon>
        <taxon>Cactoideae</taxon>
        <taxon>Echinocereeae</taxon>
        <taxon>Carnegiea</taxon>
    </lineage>
</organism>
<dbReference type="PANTHER" id="PTHR33265">
    <property type="entry name" value="AVR9/CF-9 RAPIDLY ELICITED PROTEIN-RELATED"/>
    <property type="match status" value="1"/>
</dbReference>
<sequence>MEQNVQVMARKVWHIVRVAFFMLRKNIAKRKLLLDLKYLTLKRSKLAGKLTHMHHSHGGAYEFSCNTTTPNHHFPFHFPPISNKKRAHQHDVERDPYAPTNYEDCESEIDAVNRVLEMMTAGNAENYDVEASPYPHPCLYSPVLPGFGFGFGRSPVVRVTDSPYPVQDWEVGSHQVDEAAEEFIKSGSL</sequence>
<evidence type="ECO:0000313" key="2">
    <source>
        <dbReference type="Proteomes" id="UP001153076"/>
    </source>
</evidence>
<dbReference type="AlphaFoldDB" id="A0A9Q1QRQ5"/>
<name>A0A9Q1QRQ5_9CARY</name>
<keyword evidence="2" id="KW-1185">Reference proteome</keyword>
<reference evidence="1" key="1">
    <citation type="submission" date="2022-04" db="EMBL/GenBank/DDBJ databases">
        <title>Carnegiea gigantea Genome sequencing and assembly v2.</title>
        <authorList>
            <person name="Copetti D."/>
            <person name="Sanderson M.J."/>
            <person name="Burquez A."/>
            <person name="Wojciechowski M.F."/>
        </authorList>
    </citation>
    <scope>NUCLEOTIDE SEQUENCE</scope>
    <source>
        <strain evidence="1">SGP5-SGP5p</strain>
        <tissue evidence="1">Aerial part</tissue>
    </source>
</reference>